<evidence type="ECO:0000256" key="4">
    <source>
        <dbReference type="HAMAP-Rule" id="MF_00636"/>
    </source>
</evidence>
<dbReference type="InterPro" id="IPR027417">
    <property type="entry name" value="P-loop_NTPase"/>
</dbReference>
<dbReference type="PANTHER" id="PTHR30448:SF0">
    <property type="entry name" value="RNASE ADAPTER PROTEIN RAPZ"/>
    <property type="match status" value="1"/>
</dbReference>
<dbReference type="InterPro" id="IPR053931">
    <property type="entry name" value="RapZ_C"/>
</dbReference>
<gene>
    <name evidence="7" type="primary">rapZ</name>
    <name evidence="7" type="ORF">ACFQ0F_07240</name>
</gene>
<dbReference type="Pfam" id="PF03668">
    <property type="entry name" value="RapZ-like_N"/>
    <property type="match status" value="1"/>
</dbReference>
<dbReference type="SUPFAM" id="SSF52540">
    <property type="entry name" value="P-loop containing nucleoside triphosphate hydrolases"/>
    <property type="match status" value="1"/>
</dbReference>
<dbReference type="RefSeq" id="WP_340675585.1">
    <property type="nucleotide sequence ID" value="NZ_JBHTIT010000001.1"/>
</dbReference>
<dbReference type="PANTHER" id="PTHR30448">
    <property type="entry name" value="RNASE ADAPTER PROTEIN RAPZ"/>
    <property type="match status" value="1"/>
</dbReference>
<keyword evidence="1 4" id="KW-0547">Nucleotide-binding</keyword>
<protein>
    <submittedName>
        <fullName evidence="7">RNase adapter RapZ</fullName>
    </submittedName>
</protein>
<dbReference type="PIRSF" id="PIRSF005052">
    <property type="entry name" value="P-loopkin"/>
    <property type="match status" value="1"/>
</dbReference>
<dbReference type="InterPro" id="IPR053930">
    <property type="entry name" value="RapZ-like_N"/>
</dbReference>
<organism evidence="7 8">
    <name type="scientific">Paraperlucidibaca wandonensis</name>
    <dbReference type="NCBI Taxonomy" id="1268273"/>
    <lineage>
        <taxon>Bacteria</taxon>
        <taxon>Pseudomonadati</taxon>
        <taxon>Pseudomonadota</taxon>
        <taxon>Gammaproteobacteria</taxon>
        <taxon>Moraxellales</taxon>
        <taxon>Moraxellaceae</taxon>
        <taxon>Paraperlucidibaca</taxon>
    </lineage>
</organism>
<dbReference type="InterPro" id="IPR005337">
    <property type="entry name" value="RapZ-like"/>
</dbReference>
<feature type="domain" description="RapZ C-terminal" evidence="6">
    <location>
        <begin position="166"/>
        <end position="285"/>
    </location>
</feature>
<dbReference type="Pfam" id="PF22740">
    <property type="entry name" value="PapZ_C"/>
    <property type="match status" value="1"/>
</dbReference>
<comment type="caution">
    <text evidence="7">The sequence shown here is derived from an EMBL/GenBank/DDBJ whole genome shotgun (WGS) entry which is preliminary data.</text>
</comment>
<feature type="binding site" evidence="4">
    <location>
        <begin position="8"/>
        <end position="15"/>
    </location>
    <ligand>
        <name>ATP</name>
        <dbReference type="ChEBI" id="CHEBI:30616"/>
    </ligand>
</feature>
<keyword evidence="8" id="KW-1185">Reference proteome</keyword>
<sequence length="290" mass="32536">MKLVIVSGRSGSGKTTALHQLEDLGYYCVDNLPVALIPDLVANFEDDQNNGSMRIAVGIDARNRSQDLARYSEICRRLAVINIQPQVVYLDAREDVLLARFSSTRRRHPLSSDARSLEEAIAYERVLLDPLASHAALQLDTTTLSVHDLRESLRRRFADASTMQNNILLTSFGFKHGVPLDADLVFDVRCLPNPHWEMTLRHLTGLDLPVAKYLQGKPIVDGMFNDIFAFINKWLPELQANDRSYVTVAIGCTGGQHRSVYMVERLAQALTATLGKLQVRHRELHRPGPL</sequence>
<proteinExistence type="inferred from homology"/>
<feature type="domain" description="RapZ-like N-terminal" evidence="5">
    <location>
        <begin position="1"/>
        <end position="158"/>
    </location>
</feature>
<name>A0ABW3HI51_9GAMM</name>
<evidence type="ECO:0000256" key="2">
    <source>
        <dbReference type="ARBA" id="ARBA00022840"/>
    </source>
</evidence>
<feature type="binding site" evidence="4">
    <location>
        <begin position="60"/>
        <end position="63"/>
    </location>
    <ligand>
        <name>GTP</name>
        <dbReference type="ChEBI" id="CHEBI:37565"/>
    </ligand>
</feature>
<evidence type="ECO:0000313" key="7">
    <source>
        <dbReference type="EMBL" id="MFD0950181.1"/>
    </source>
</evidence>
<dbReference type="HAMAP" id="MF_00636">
    <property type="entry name" value="RapZ_like"/>
    <property type="match status" value="1"/>
</dbReference>
<evidence type="ECO:0000313" key="8">
    <source>
        <dbReference type="Proteomes" id="UP001597044"/>
    </source>
</evidence>
<accession>A0ABW3HI51</accession>
<dbReference type="Proteomes" id="UP001597044">
    <property type="component" value="Unassembled WGS sequence"/>
</dbReference>
<dbReference type="EMBL" id="JBHTIT010000001">
    <property type="protein sequence ID" value="MFD0950181.1"/>
    <property type="molecule type" value="Genomic_DNA"/>
</dbReference>
<evidence type="ECO:0000259" key="5">
    <source>
        <dbReference type="Pfam" id="PF03668"/>
    </source>
</evidence>
<dbReference type="Gene3D" id="3.40.50.300">
    <property type="entry name" value="P-loop containing nucleotide triphosphate hydrolases"/>
    <property type="match status" value="1"/>
</dbReference>
<keyword evidence="2 4" id="KW-0067">ATP-binding</keyword>
<reference evidence="8" key="1">
    <citation type="journal article" date="2019" name="Int. J. Syst. Evol. Microbiol.">
        <title>The Global Catalogue of Microorganisms (GCM) 10K type strain sequencing project: providing services to taxonomists for standard genome sequencing and annotation.</title>
        <authorList>
            <consortium name="The Broad Institute Genomics Platform"/>
            <consortium name="The Broad Institute Genome Sequencing Center for Infectious Disease"/>
            <person name="Wu L."/>
            <person name="Ma J."/>
        </authorList>
    </citation>
    <scope>NUCLEOTIDE SEQUENCE [LARGE SCALE GENOMIC DNA]</scope>
    <source>
        <strain evidence="8">CCUG 63419</strain>
    </source>
</reference>
<dbReference type="NCBIfam" id="NF003828">
    <property type="entry name" value="PRK05416.1"/>
    <property type="match status" value="1"/>
</dbReference>
<evidence type="ECO:0000256" key="3">
    <source>
        <dbReference type="ARBA" id="ARBA00023134"/>
    </source>
</evidence>
<evidence type="ECO:0000256" key="1">
    <source>
        <dbReference type="ARBA" id="ARBA00022741"/>
    </source>
</evidence>
<keyword evidence="3 4" id="KW-0342">GTP-binding</keyword>
<evidence type="ECO:0000259" key="6">
    <source>
        <dbReference type="Pfam" id="PF22740"/>
    </source>
</evidence>